<dbReference type="EMBL" id="ATDN01000025">
    <property type="protein sequence ID" value="RWA18210.1"/>
    <property type="molecule type" value="Genomic_DNA"/>
</dbReference>
<reference evidence="1 2" key="1">
    <citation type="submission" date="2013-06" db="EMBL/GenBank/DDBJ databases">
        <title>The draft sequence of the Mycobacterium elephantis genome.</title>
        <authorList>
            <person name="Pettersson F.B."/>
            <person name="Das S."/>
            <person name="Dasgupta S."/>
            <person name="Bhattacharya A."/>
            <person name="Kirsebom L.A."/>
        </authorList>
    </citation>
    <scope>NUCLEOTIDE SEQUENCE [LARGE SCALE GENOMIC DNA]</scope>
    <source>
        <strain evidence="1 2">DSM 44368</strain>
    </source>
</reference>
<accession>A0A439DQU4</accession>
<name>A0A439DQU4_9MYCO</name>
<evidence type="ECO:0000313" key="2">
    <source>
        <dbReference type="Proteomes" id="UP000287177"/>
    </source>
</evidence>
<proteinExistence type="predicted"/>
<organism evidence="1 2">
    <name type="scientific">Mycolicibacterium elephantis DSM 44368</name>
    <dbReference type="NCBI Taxonomy" id="1335622"/>
    <lineage>
        <taxon>Bacteria</taxon>
        <taxon>Bacillati</taxon>
        <taxon>Actinomycetota</taxon>
        <taxon>Actinomycetes</taxon>
        <taxon>Mycobacteriales</taxon>
        <taxon>Mycobacteriaceae</taxon>
        <taxon>Mycolicibacterium</taxon>
    </lineage>
</organism>
<sequence length="100" mass="11695">MEPSPACNLPPGDYRKRLAWIDELNSSALREYRRADREVELEYDATVVEQVREFVRRERECCPFLVFTVRQDRDAVVVRIEVPEDLSRSADELFAPYTGS</sequence>
<evidence type="ECO:0000313" key="1">
    <source>
        <dbReference type="EMBL" id="RWA18210.1"/>
    </source>
</evidence>
<dbReference type="Proteomes" id="UP000287177">
    <property type="component" value="Unassembled WGS sequence"/>
</dbReference>
<comment type="caution">
    <text evidence="1">The sequence shown here is derived from an EMBL/GenBank/DDBJ whole genome shotgun (WGS) entry which is preliminary data.</text>
</comment>
<dbReference type="RefSeq" id="WP_128109669.1">
    <property type="nucleotide sequence ID" value="NZ_ATDN01000025.1"/>
</dbReference>
<gene>
    <name evidence="1" type="ORF">MELE44368_23340</name>
</gene>
<keyword evidence="2" id="KW-1185">Reference proteome</keyword>
<protein>
    <submittedName>
        <fullName evidence="1">Uncharacterized protein</fullName>
    </submittedName>
</protein>
<dbReference type="AlphaFoldDB" id="A0A439DQU4"/>